<feature type="compositionally biased region" description="Basic and acidic residues" evidence="1">
    <location>
        <begin position="86"/>
        <end position="99"/>
    </location>
</feature>
<evidence type="ECO:0000313" key="2">
    <source>
        <dbReference type="EMBL" id="PWN36187.1"/>
    </source>
</evidence>
<name>A0A316VEY0_9BASI</name>
<reference evidence="2 3" key="1">
    <citation type="journal article" date="2018" name="Mol. Biol. Evol.">
        <title>Broad Genomic Sampling Reveals a Smut Pathogenic Ancestry of the Fungal Clade Ustilaginomycotina.</title>
        <authorList>
            <person name="Kijpornyongpan T."/>
            <person name="Mondo S.J."/>
            <person name="Barry K."/>
            <person name="Sandor L."/>
            <person name="Lee J."/>
            <person name="Lipzen A."/>
            <person name="Pangilinan J."/>
            <person name="LaButti K."/>
            <person name="Hainaut M."/>
            <person name="Henrissat B."/>
            <person name="Grigoriev I.V."/>
            <person name="Spatafora J.W."/>
            <person name="Aime M.C."/>
        </authorList>
    </citation>
    <scope>NUCLEOTIDE SEQUENCE [LARGE SCALE GENOMIC DNA]</scope>
    <source>
        <strain evidence="2 3">MCA 3882</strain>
    </source>
</reference>
<feature type="compositionally biased region" description="Basic and acidic residues" evidence="1">
    <location>
        <begin position="65"/>
        <end position="78"/>
    </location>
</feature>
<feature type="region of interest" description="Disordered" evidence="1">
    <location>
        <begin position="1"/>
        <end position="133"/>
    </location>
</feature>
<keyword evidence="3" id="KW-1185">Reference proteome</keyword>
<proteinExistence type="predicted"/>
<sequence>MIAETSRAGRVALTAISRRSIPHKSFHTSSRRCKESKEEENQSNASSSSQESSAKAAKKGSIAEADERIRQMLLDRDGGPASVPTREGKWDQDMGRETARQMFRVLDQTRQNNPGTDTAKGEGESKHWNRRNY</sequence>
<feature type="compositionally biased region" description="Low complexity" evidence="1">
    <location>
        <begin position="42"/>
        <end position="63"/>
    </location>
</feature>
<dbReference type="AlphaFoldDB" id="A0A316VEY0"/>
<organism evidence="2 3">
    <name type="scientific">Meira miltonrushii</name>
    <dbReference type="NCBI Taxonomy" id="1280837"/>
    <lineage>
        <taxon>Eukaryota</taxon>
        <taxon>Fungi</taxon>
        <taxon>Dikarya</taxon>
        <taxon>Basidiomycota</taxon>
        <taxon>Ustilaginomycotina</taxon>
        <taxon>Exobasidiomycetes</taxon>
        <taxon>Exobasidiales</taxon>
        <taxon>Brachybasidiaceae</taxon>
        <taxon>Meira</taxon>
    </lineage>
</organism>
<dbReference type="OrthoDB" id="2157103at2759"/>
<dbReference type="InParanoid" id="A0A316VEY0"/>
<gene>
    <name evidence="2" type="ORF">FA14DRAFT_190092</name>
</gene>
<dbReference type="Proteomes" id="UP000245771">
    <property type="component" value="Unassembled WGS sequence"/>
</dbReference>
<dbReference type="GeneID" id="37023553"/>
<evidence type="ECO:0000256" key="1">
    <source>
        <dbReference type="SAM" id="MobiDB-lite"/>
    </source>
</evidence>
<dbReference type="RefSeq" id="XP_025356489.1">
    <property type="nucleotide sequence ID" value="XM_025501772.1"/>
</dbReference>
<protein>
    <submittedName>
        <fullName evidence="2">Uncharacterized protein</fullName>
    </submittedName>
</protein>
<evidence type="ECO:0000313" key="3">
    <source>
        <dbReference type="Proteomes" id="UP000245771"/>
    </source>
</evidence>
<accession>A0A316VEY0</accession>
<feature type="compositionally biased region" description="Basic residues" evidence="1">
    <location>
        <begin position="20"/>
        <end position="31"/>
    </location>
</feature>
<dbReference type="EMBL" id="KZ819603">
    <property type="protein sequence ID" value="PWN36187.1"/>
    <property type="molecule type" value="Genomic_DNA"/>
</dbReference>